<keyword evidence="1" id="KW-0732">Signal</keyword>
<feature type="compositionally biased region" description="Basic and acidic residues" evidence="2">
    <location>
        <begin position="1614"/>
        <end position="1623"/>
    </location>
</feature>
<feature type="region of interest" description="Disordered" evidence="2">
    <location>
        <begin position="1535"/>
        <end position="1555"/>
    </location>
</feature>
<comment type="caution">
    <text evidence="6">The sequence shown here is derived from an EMBL/GenBank/DDBJ whole genome shotgun (WGS) entry which is preliminary data.</text>
</comment>
<dbReference type="RefSeq" id="WP_135960726.1">
    <property type="nucleotide sequence ID" value="NZ_SRYV01000025.1"/>
</dbReference>
<dbReference type="Pfam" id="PF17966">
    <property type="entry name" value="Muc_B2"/>
    <property type="match status" value="4"/>
</dbReference>
<evidence type="ECO:0000259" key="4">
    <source>
        <dbReference type="Pfam" id="PF17965"/>
    </source>
</evidence>
<feature type="compositionally biased region" description="Basic and acidic residues" evidence="2">
    <location>
        <begin position="163"/>
        <end position="173"/>
    </location>
</feature>
<evidence type="ECO:0000259" key="5">
    <source>
        <dbReference type="Pfam" id="PF17966"/>
    </source>
</evidence>
<dbReference type="Proteomes" id="UP000309117">
    <property type="component" value="Unassembled WGS sequence"/>
</dbReference>
<evidence type="ECO:0000256" key="2">
    <source>
        <dbReference type="SAM" id="MobiDB-lite"/>
    </source>
</evidence>
<feature type="domain" description="Mub B2-like" evidence="5">
    <location>
        <begin position="1622"/>
        <end position="1720"/>
    </location>
</feature>
<sequence>MVSKNNRIQRIEQTAERQSHFGIRKLTVGAASVLLGTTLWLGNNANGASADTIKDNSEADTQESTHTATVDTKNVDKVVVAADQNKIEENNDATEKSDSNDVTNSSTVTNGNDVEKAAQTSEASDTAKVETEEANANSAQTQTEKSVNDLDGTKQSDTTNNKVAEKATEKDATQKAADVHVANATENTKNKQAEQQTQTQAAKETTKAINNAAQDGKNSETNSASVGQELEKAAQAGKNTEVSQNDLTTDTARLGQVVEATKSNQDSQKDNKTQELKIGDLTSGLTADALKANLTKGNEALVDRATINALSAQNRSIDPSKELASSKLAMLGLNLMAVPTSTGSNNDDAVTVKDWNSFQSALNSGKKVNIDGNITAYGDVSVYGNATISGTDGSTLNLGQYTITNNSNLTLKDLTINGSIMGNGTVNIQGTVTSNVNTQTVPTSDQFSAQGYKGNRNNYSNSNIVARQVNVENGATLNINSSQINDGINLTSGGSVNVGDNATLNINLSNNSSSTERYHVAGIYANSNGSVTTGRNSTLNLNTGSGQGIAMTGTRPVSKDSDQFGGYGTAQSRPNGSGQINLGQYSTFNFTGRDGVILGDNSNFNVGEYANVHFENRGRGVALDLANNANINIGDHAVTYFHSVGKTGTSGSYDGYNYIGVNEAGNITVGEDATFRVILEGRGDNPWDDVVQLDSRNANTNAAFTSKKGAIVDIRDDNTNFYAELISFPLGNPNSRINIQDPLLLNLQRYSAGGATTGWMAGVGGTDINSTSSQYTANLIYMGGTKGILTIGGTDYVVYQQIKSNGAQQIWTDVNSVQFNKHGFASGDIYNNGANPDLSINGQGLVGGIRANQIRDNETNPTQSGLQNSPAYGISTMRASHQIWIPHETSTQIKGTHTNTIKYVYEDGSPVLDANGQPLVVTQDLNLTRDLTLDLTADQIKTVQDYALNHSADEVLDYIRSGYSVTQDSGWKMTNDQGQTVTNPYAAVTSPVEQGYTATIQSTNAPGVTVGGDGSSVKANFTLDAANDVVQNGMLSAAYRDKGITGIPNNYETVVVYKKAAEKGSVTVNYHDDTTNTTIPNTQYTTGSVDAGTPVTYTTTQTITNLESQGYVYVTTDGTIPSTIEGNQNVVVTVHMKHGVQPVTPDTPTPDVPKNTPAEAQPDQLTKKVNLTVNYVNNDGSTFTATVPANAKQTATFTGTAYVDKVTGQLVNATQQNGQWVIDENNTATPQITWTSDKTSFDMVVSPVEQNYHLVDVSSHRDGNNVAAITGLTKDSGDITVTVTYAPNGKIIPVDPSGNPIPDAPTPQYPTDPTDPSKVTPNEPVPNVPGYIPSVPTVTPTDPGKDTPVPYTKPAPEDQTVDSKQTVHYIDGDTNTALREDSTNGTFTFVKSGQTGQWNADSHKFENVDAPVIDGYVAEKRTYEGQTSTPTDPNKEITIIYHKIGKIIPVDPSGKPIPDAPTPSYTNDPTDPTKVTPNEPTPNVPGWTTNIPNVTPEVPTKDTNVPYTKPTPTPEDQTVTVKYFDDTVGEGKQDLSSYDKTITGKPGTPLDYSTQPSITELENKGFKLVSDNFNVTTMPENGGSYEVHFIHNTTTITPGKPGKPGEPINPNDPDGPKWPDGTDAKSLTKNGSQTVHYVYSDGTKAADDNVQNTQFEHTLVFDNVTGKQIEDKGWSPESHKFNDVTSPTIDGYHADKTSVEGATVTPDNPTSETTVTYTKNGEEIRNKDQKDASQVVRYVDDQGNELHASASQTFQFSYSGDTYDKQTNTLISNGKWNATSHDFTAADVPVIDGYVAVSGYTNNNGKYTAGGFTTTPEASDAQRNRIFTVVYKKVGKIVPVGPDGKTPIPDAPTPSYPNDPTDPTKVTPNEPVPTIPGYTPSTPTVTPSVPTEDTPVPYTPENPAKDQVAIVNYVDADENNQLITTSGNLTGKAGTKIDYSTAPTIKDLENKGYVLVNDGFPAGAVYDNDDNTIQTYTVVLKHGTVPVTPTDPGKPGEPINPNDPDGPKWPDGTGEDSLKKTGTQTIHYVYSDGRKAKDDNVQS</sequence>
<name>A0A4S2BAW6_9LACO</name>
<dbReference type="Pfam" id="PF04650">
    <property type="entry name" value="YSIRK_signal"/>
    <property type="match status" value="1"/>
</dbReference>
<feature type="domain" description="Mucin binding" evidence="4">
    <location>
        <begin position="1517"/>
        <end position="1591"/>
    </location>
</feature>
<feature type="compositionally biased region" description="Polar residues" evidence="2">
    <location>
        <begin position="1463"/>
        <end position="1478"/>
    </location>
</feature>
<feature type="compositionally biased region" description="Low complexity" evidence="2">
    <location>
        <begin position="193"/>
        <end position="203"/>
    </location>
</feature>
<dbReference type="NCBIfam" id="TIGR01168">
    <property type="entry name" value="YSIRK_signal"/>
    <property type="match status" value="1"/>
</dbReference>
<protein>
    <submittedName>
        <fullName evidence="6">YSIRK-type signal peptide-containing protein</fullName>
    </submittedName>
</protein>
<dbReference type="Gene3D" id="2.60.40.4300">
    <property type="match status" value="5"/>
</dbReference>
<feature type="compositionally biased region" description="Polar residues" evidence="2">
    <location>
        <begin position="134"/>
        <end position="145"/>
    </location>
</feature>
<gene>
    <name evidence="6" type="ORF">E5351_09565</name>
</gene>
<feature type="non-terminal residue" evidence="6">
    <location>
        <position position="2043"/>
    </location>
</feature>
<feature type="region of interest" description="Disordered" evidence="2">
    <location>
        <begin position="55"/>
        <end position="207"/>
    </location>
</feature>
<feature type="domain" description="YSIRK Gram-positive signal peptide" evidence="3">
    <location>
        <begin position="16"/>
        <end position="39"/>
    </location>
</feature>
<dbReference type="Pfam" id="PF17965">
    <property type="entry name" value="MucBP_2"/>
    <property type="match status" value="3"/>
</dbReference>
<reference evidence="6 7" key="1">
    <citation type="submission" date="2019-04" db="EMBL/GenBank/DDBJ databases">
        <title>Microbes associate with the intestines of laboratory mice.</title>
        <authorList>
            <person name="Navarre W."/>
            <person name="Wong E."/>
            <person name="Huang K."/>
            <person name="Tropini C."/>
            <person name="Ng K."/>
            <person name="Yu B."/>
        </authorList>
    </citation>
    <scope>NUCLEOTIDE SEQUENCE [LARGE SCALE GENOMIC DNA]</scope>
    <source>
        <strain evidence="6 7">NM61_E11</strain>
    </source>
</reference>
<feature type="domain" description="Mucin binding" evidence="4">
    <location>
        <begin position="1907"/>
        <end position="1982"/>
    </location>
</feature>
<feature type="domain" description="Mucin binding" evidence="4">
    <location>
        <begin position="1065"/>
        <end position="1138"/>
    </location>
</feature>
<feature type="region of interest" description="Disordered" evidence="2">
    <location>
        <begin position="1596"/>
        <end position="1628"/>
    </location>
</feature>
<dbReference type="InterPro" id="IPR041495">
    <property type="entry name" value="Mub_B2"/>
</dbReference>
<feature type="domain" description="Mub B2-like" evidence="5">
    <location>
        <begin position="1726"/>
        <end position="1796"/>
    </location>
</feature>
<proteinExistence type="predicted"/>
<accession>A0A4S2BAW6</accession>
<evidence type="ECO:0000313" key="6">
    <source>
        <dbReference type="EMBL" id="TGY10534.1"/>
    </source>
</evidence>
<dbReference type="Gene3D" id="3.10.20.470">
    <property type="match status" value="3"/>
</dbReference>
<feature type="region of interest" description="Disordered" evidence="2">
    <location>
        <begin position="1984"/>
        <end position="2024"/>
    </location>
</feature>
<feature type="region of interest" description="Disordered" evidence="2">
    <location>
        <begin position="1291"/>
        <end position="1344"/>
    </location>
</feature>
<evidence type="ECO:0000256" key="1">
    <source>
        <dbReference type="ARBA" id="ARBA00022729"/>
    </source>
</evidence>
<dbReference type="InterPro" id="IPR041558">
    <property type="entry name" value="MucBP_2"/>
</dbReference>
<feature type="domain" description="Mub B2-like" evidence="5">
    <location>
        <begin position="1356"/>
        <end position="1443"/>
    </location>
</feature>
<feature type="region of interest" description="Disordered" evidence="2">
    <location>
        <begin position="1141"/>
        <end position="1160"/>
    </location>
</feature>
<dbReference type="EMBL" id="SRYV01000025">
    <property type="protein sequence ID" value="TGY10534.1"/>
    <property type="molecule type" value="Genomic_DNA"/>
</dbReference>
<evidence type="ECO:0000259" key="3">
    <source>
        <dbReference type="Pfam" id="PF04650"/>
    </source>
</evidence>
<feature type="compositionally biased region" description="Low complexity" evidence="2">
    <location>
        <begin position="1596"/>
        <end position="1611"/>
    </location>
</feature>
<feature type="compositionally biased region" description="Low complexity" evidence="2">
    <location>
        <begin position="67"/>
        <end position="84"/>
    </location>
</feature>
<feature type="region of interest" description="Disordered" evidence="2">
    <location>
        <begin position="1841"/>
        <end position="1867"/>
    </location>
</feature>
<dbReference type="InterPro" id="IPR005877">
    <property type="entry name" value="YSIRK_signal_dom"/>
</dbReference>
<feature type="domain" description="Mub B2-like" evidence="5">
    <location>
        <begin position="1161"/>
        <end position="1288"/>
    </location>
</feature>
<feature type="region of interest" description="Disordered" evidence="2">
    <location>
        <begin position="1450"/>
        <end position="1517"/>
    </location>
</feature>
<feature type="compositionally biased region" description="Polar residues" evidence="2">
    <location>
        <begin position="100"/>
        <end position="124"/>
    </location>
</feature>
<evidence type="ECO:0000313" key="7">
    <source>
        <dbReference type="Proteomes" id="UP000309117"/>
    </source>
</evidence>
<organism evidence="6 7">
    <name type="scientific">Lactobacillus intestinalis</name>
    <dbReference type="NCBI Taxonomy" id="151781"/>
    <lineage>
        <taxon>Bacteria</taxon>
        <taxon>Bacillati</taxon>
        <taxon>Bacillota</taxon>
        <taxon>Bacilli</taxon>
        <taxon>Lactobacillales</taxon>
        <taxon>Lactobacillaceae</taxon>
        <taxon>Lactobacillus</taxon>
    </lineage>
</organism>
<feature type="compositionally biased region" description="Basic and acidic residues" evidence="2">
    <location>
        <begin position="85"/>
        <end position="99"/>
    </location>
</feature>